<dbReference type="AlphaFoldDB" id="A0A844G4J8"/>
<protein>
    <recommendedName>
        <fullName evidence="3">Prepilin-type N-terminal cleavage/methylation domain-containing protein</fullName>
    </recommendedName>
</protein>
<dbReference type="EMBL" id="VUNS01000010">
    <property type="protein sequence ID" value="MST97541.1"/>
    <property type="molecule type" value="Genomic_DNA"/>
</dbReference>
<name>A0A844G4J8_9BACT</name>
<evidence type="ECO:0000313" key="1">
    <source>
        <dbReference type="EMBL" id="MST97541.1"/>
    </source>
</evidence>
<reference evidence="1 2" key="1">
    <citation type="submission" date="2019-08" db="EMBL/GenBank/DDBJ databases">
        <title>In-depth cultivation of the pig gut microbiome towards novel bacterial diversity and tailored functional studies.</title>
        <authorList>
            <person name="Wylensek D."/>
            <person name="Hitch T.C.A."/>
            <person name="Clavel T."/>
        </authorList>
    </citation>
    <scope>NUCLEOTIDE SEQUENCE [LARGE SCALE GENOMIC DNA]</scope>
    <source>
        <strain evidence="1 2">BBE-744-WT-12</strain>
    </source>
</reference>
<evidence type="ECO:0000313" key="2">
    <source>
        <dbReference type="Proteomes" id="UP000435649"/>
    </source>
</evidence>
<evidence type="ECO:0008006" key="3">
    <source>
        <dbReference type="Google" id="ProtNLM"/>
    </source>
</evidence>
<dbReference type="RefSeq" id="WP_106052173.1">
    <property type="nucleotide sequence ID" value="NZ_VUNS01000010.1"/>
</dbReference>
<organism evidence="1 2">
    <name type="scientific">Victivallis lenta</name>
    <dbReference type="NCBI Taxonomy" id="2606640"/>
    <lineage>
        <taxon>Bacteria</taxon>
        <taxon>Pseudomonadati</taxon>
        <taxon>Lentisphaerota</taxon>
        <taxon>Lentisphaeria</taxon>
        <taxon>Victivallales</taxon>
        <taxon>Victivallaceae</taxon>
        <taxon>Victivallis</taxon>
    </lineage>
</organism>
<comment type="caution">
    <text evidence="1">The sequence shown here is derived from an EMBL/GenBank/DDBJ whole genome shotgun (WGS) entry which is preliminary data.</text>
</comment>
<proteinExistence type="predicted"/>
<keyword evidence="2" id="KW-1185">Reference proteome</keyword>
<accession>A0A844G4J8</accession>
<gene>
    <name evidence="1" type="ORF">FYJ85_10875</name>
</gene>
<sequence length="142" mass="15719">MRRNRYTLVELVTVTAILLVVLAVGTARLSVELLDGGPYQKAEQLRRIAALCRRQAAATGKTCAVEFDPARRRLFFGKEQVTYPQELRILRNGEELQEPGVVLRFFPDGGAAETALAFERDGETATLRISPLTGSIVIDETE</sequence>
<dbReference type="Proteomes" id="UP000435649">
    <property type="component" value="Unassembled WGS sequence"/>
</dbReference>